<dbReference type="InterPro" id="IPR002716">
    <property type="entry name" value="PIN_dom"/>
</dbReference>
<comment type="caution">
    <text evidence="2">The sequence shown here is derived from an EMBL/GenBank/DDBJ whole genome shotgun (WGS) entry which is preliminary data.</text>
</comment>
<proteinExistence type="predicted"/>
<evidence type="ECO:0000259" key="1">
    <source>
        <dbReference type="Pfam" id="PF01850"/>
    </source>
</evidence>
<organism evidence="2 3">
    <name type="scientific">Candidatus Yanofskybacteria bacterium GW2011_GWA1_48_10</name>
    <dbReference type="NCBI Taxonomy" id="1619022"/>
    <lineage>
        <taxon>Bacteria</taxon>
        <taxon>Candidatus Yanofskyibacteriota</taxon>
    </lineage>
</organism>
<accession>A0A0G1U6V1</accession>
<evidence type="ECO:0000313" key="3">
    <source>
        <dbReference type="Proteomes" id="UP000034403"/>
    </source>
</evidence>
<protein>
    <recommendedName>
        <fullName evidence="1">PIN domain-containing protein</fullName>
    </recommendedName>
</protein>
<sequence length="146" mass="16406">MPGSKSDLVIVDSDALIGLLNPADSNHSRYLEISEYLSKNSLETVVPYPIILEAATALSRNTKINRPDLALQLLDNYAKTEDKPKLDEEVALLTSQSFKKTTSRKNTPFDHYLLALAKKNGIRYIFSFDTFYKSRGLIPADNLLKK</sequence>
<dbReference type="SUPFAM" id="SSF88723">
    <property type="entry name" value="PIN domain-like"/>
    <property type="match status" value="1"/>
</dbReference>
<dbReference type="Gene3D" id="3.40.50.1010">
    <property type="entry name" value="5'-nuclease"/>
    <property type="match status" value="1"/>
</dbReference>
<feature type="domain" description="PIN" evidence="1">
    <location>
        <begin position="9"/>
        <end position="130"/>
    </location>
</feature>
<reference evidence="2 3" key="1">
    <citation type="journal article" date="2015" name="Nature">
        <title>rRNA introns, odd ribosomes, and small enigmatic genomes across a large radiation of phyla.</title>
        <authorList>
            <person name="Brown C.T."/>
            <person name="Hug L.A."/>
            <person name="Thomas B.C."/>
            <person name="Sharon I."/>
            <person name="Castelle C.J."/>
            <person name="Singh A."/>
            <person name="Wilkins M.J."/>
            <person name="Williams K.H."/>
            <person name="Banfield J.F."/>
        </authorList>
    </citation>
    <scope>NUCLEOTIDE SEQUENCE [LARGE SCALE GENOMIC DNA]</scope>
</reference>
<name>A0A0G1U6V1_9BACT</name>
<dbReference type="Proteomes" id="UP000034403">
    <property type="component" value="Unassembled WGS sequence"/>
</dbReference>
<dbReference type="InterPro" id="IPR029060">
    <property type="entry name" value="PIN-like_dom_sf"/>
</dbReference>
<dbReference type="EMBL" id="LCPC01000004">
    <property type="protein sequence ID" value="KKU89836.1"/>
    <property type="molecule type" value="Genomic_DNA"/>
</dbReference>
<gene>
    <name evidence="2" type="ORF">UY20_C0004G0018</name>
</gene>
<dbReference type="AlphaFoldDB" id="A0A0G1U6V1"/>
<dbReference type="Pfam" id="PF01850">
    <property type="entry name" value="PIN"/>
    <property type="match status" value="1"/>
</dbReference>
<evidence type="ECO:0000313" key="2">
    <source>
        <dbReference type="EMBL" id="KKU89836.1"/>
    </source>
</evidence>